<feature type="domain" description="F-box" evidence="4">
    <location>
        <begin position="343"/>
        <end position="378"/>
    </location>
</feature>
<protein>
    <recommendedName>
        <fullName evidence="8">F-box domain-containing protein</fullName>
    </recommendedName>
</protein>
<dbReference type="SUPFAM" id="SSF117281">
    <property type="entry name" value="Kelch motif"/>
    <property type="match status" value="1"/>
</dbReference>
<feature type="region of interest" description="Disordered" evidence="3">
    <location>
        <begin position="238"/>
        <end position="258"/>
    </location>
</feature>
<feature type="region of interest" description="Disordered" evidence="3">
    <location>
        <begin position="270"/>
        <end position="293"/>
    </location>
</feature>
<dbReference type="InterPro" id="IPR001810">
    <property type="entry name" value="F-box_dom"/>
</dbReference>
<evidence type="ECO:0000313" key="6">
    <source>
        <dbReference type="EMBL" id="KAJ4957168.1"/>
    </source>
</evidence>
<evidence type="ECO:0000256" key="2">
    <source>
        <dbReference type="ARBA" id="ARBA00022737"/>
    </source>
</evidence>
<dbReference type="SUPFAM" id="SSF81383">
    <property type="entry name" value="F-box domain"/>
    <property type="match status" value="1"/>
</dbReference>
<comment type="caution">
    <text evidence="6">The sequence shown here is derived from an EMBL/GenBank/DDBJ whole genome shotgun (WGS) entry which is preliminary data.</text>
</comment>
<dbReference type="InterPro" id="IPR006652">
    <property type="entry name" value="Kelch_1"/>
</dbReference>
<evidence type="ECO:0000256" key="3">
    <source>
        <dbReference type="SAM" id="MobiDB-lite"/>
    </source>
</evidence>
<keyword evidence="2" id="KW-0677">Repeat</keyword>
<dbReference type="OrthoDB" id="68328at2759"/>
<dbReference type="PANTHER" id="PTHR46344:SF26">
    <property type="entry name" value="F-BOX DOMAIN-CONTAINING PROTEIN"/>
    <property type="match status" value="1"/>
</dbReference>
<accession>A0A9Q0K0M7</accession>
<dbReference type="Gene3D" id="2.120.10.80">
    <property type="entry name" value="Kelch-type beta propeller"/>
    <property type="match status" value="1"/>
</dbReference>
<dbReference type="EMBL" id="JAMYWD010000011">
    <property type="protein sequence ID" value="KAJ4957168.1"/>
    <property type="molecule type" value="Genomic_DNA"/>
</dbReference>
<keyword evidence="1" id="KW-0880">Kelch repeat</keyword>
<dbReference type="InterPro" id="IPR036047">
    <property type="entry name" value="F-box-like_dom_sf"/>
</dbReference>
<dbReference type="Proteomes" id="UP001141806">
    <property type="component" value="Unassembled WGS sequence"/>
</dbReference>
<feature type="domain" description="FKB95-like N-terminal Kelch" evidence="5">
    <location>
        <begin position="437"/>
        <end position="621"/>
    </location>
</feature>
<dbReference type="SMART" id="SM00612">
    <property type="entry name" value="Kelch"/>
    <property type="match status" value="1"/>
</dbReference>
<keyword evidence="7" id="KW-1185">Reference proteome</keyword>
<dbReference type="CDD" id="cd22152">
    <property type="entry name" value="F-box_AtAFR-like"/>
    <property type="match status" value="1"/>
</dbReference>
<dbReference type="Pfam" id="PF00646">
    <property type="entry name" value="F-box"/>
    <property type="match status" value="1"/>
</dbReference>
<evidence type="ECO:0000259" key="5">
    <source>
        <dbReference type="Pfam" id="PF25210"/>
    </source>
</evidence>
<organism evidence="6 7">
    <name type="scientific">Protea cynaroides</name>
    <dbReference type="NCBI Taxonomy" id="273540"/>
    <lineage>
        <taxon>Eukaryota</taxon>
        <taxon>Viridiplantae</taxon>
        <taxon>Streptophyta</taxon>
        <taxon>Embryophyta</taxon>
        <taxon>Tracheophyta</taxon>
        <taxon>Spermatophyta</taxon>
        <taxon>Magnoliopsida</taxon>
        <taxon>Proteales</taxon>
        <taxon>Proteaceae</taxon>
        <taxon>Protea</taxon>
    </lineage>
</organism>
<dbReference type="InterPro" id="IPR015915">
    <property type="entry name" value="Kelch-typ_b-propeller"/>
</dbReference>
<evidence type="ECO:0000256" key="1">
    <source>
        <dbReference type="ARBA" id="ARBA00022441"/>
    </source>
</evidence>
<dbReference type="InterPro" id="IPR057499">
    <property type="entry name" value="Kelch_FKB95"/>
</dbReference>
<feature type="compositionally biased region" description="Basic and acidic residues" evidence="3">
    <location>
        <begin position="240"/>
        <end position="256"/>
    </location>
</feature>
<gene>
    <name evidence="6" type="ORF">NE237_013951</name>
</gene>
<evidence type="ECO:0000259" key="4">
    <source>
        <dbReference type="Pfam" id="PF00646"/>
    </source>
</evidence>
<dbReference type="PANTHER" id="PTHR46344">
    <property type="entry name" value="OS02G0202900 PROTEIN"/>
    <property type="match status" value="1"/>
</dbReference>
<evidence type="ECO:0000313" key="7">
    <source>
        <dbReference type="Proteomes" id="UP001141806"/>
    </source>
</evidence>
<name>A0A9Q0K0M7_9MAGN</name>
<sequence length="678" mass="74626">MLSFNETELGGIEDDSLIPFGENLESISRLLDNSSFYGTASYQISNALWGTLKDLKLEVLIGVSMEDLFGADEPIRSKYLAFEIFGTKTANPSNLVLAVNSIYVSGQAKDWHKSVVREGGDGRREDDGASLLLPQHKNTPRTIILSFSTVGFCYNLKLVSHLALQLREAEYIEEGIGEAEVLRRGGRDRGEILQWDCGPVAAASLLLASTMGDKRPRSVSSPDLYLDVLHQYFSGGSRDLQTDQRAEEGIKEDDGGSKVAEMESIEAAMECDGGTKSGGGPTDGDITSNTKTDVPAMKEVVDPTGDFKNMAESLSHCITMELLEHEPECSTDMTENHAPLIRGLPDDIAIFCIARVPRRYHMILKSVSKRWRELVCSEEWSSYRKKHNVEETWIYAICRDKSDLIHCYVLDPNSSRRCWKLVQGLPPRCLKRKGLASEVLGKKLYLLGGCSWSEDASHDVYCYDASKNTWDEAASLSTARCYFACEALNEKLYAVGGVTSSSSDPCSWDTYDPSTSSCMTLLDPNIFPDIQESVVLDGKIYIRGAVSTMSQHIPALVYEPTSSEWQHVDEDLVLGWHGPAVVVDSTLYVLDQRSGTRLMMWQAKSRDWVSVGRLSPLLTRPPCRLVAIGKSIFVIGKGLSTVVLDLAKAGNVGGVMVSSSVPKLDSDVDVISCKTLSI</sequence>
<proteinExistence type="predicted"/>
<reference evidence="6" key="1">
    <citation type="journal article" date="2023" name="Plant J.">
        <title>The genome of the king protea, Protea cynaroides.</title>
        <authorList>
            <person name="Chang J."/>
            <person name="Duong T.A."/>
            <person name="Schoeman C."/>
            <person name="Ma X."/>
            <person name="Roodt D."/>
            <person name="Barker N."/>
            <person name="Li Z."/>
            <person name="Van de Peer Y."/>
            <person name="Mizrachi E."/>
        </authorList>
    </citation>
    <scope>NUCLEOTIDE SEQUENCE</scope>
    <source>
        <tissue evidence="6">Young leaves</tissue>
    </source>
</reference>
<evidence type="ECO:0008006" key="8">
    <source>
        <dbReference type="Google" id="ProtNLM"/>
    </source>
</evidence>
<dbReference type="Pfam" id="PF25210">
    <property type="entry name" value="Kelch_FKB95"/>
    <property type="match status" value="1"/>
</dbReference>
<dbReference type="AlphaFoldDB" id="A0A9Q0K0M7"/>